<gene>
    <name evidence="2" type="ORF">GCM10012275_59820</name>
</gene>
<dbReference type="Proteomes" id="UP000637578">
    <property type="component" value="Unassembled WGS sequence"/>
</dbReference>
<evidence type="ECO:0000313" key="2">
    <source>
        <dbReference type="EMBL" id="GGM81197.1"/>
    </source>
</evidence>
<reference evidence="2" key="1">
    <citation type="journal article" date="2014" name="Int. J. Syst. Evol. Microbiol.">
        <title>Complete genome sequence of Corynebacterium casei LMG S-19264T (=DSM 44701T), isolated from a smear-ripened cheese.</title>
        <authorList>
            <consortium name="US DOE Joint Genome Institute (JGI-PGF)"/>
            <person name="Walter F."/>
            <person name="Albersmeier A."/>
            <person name="Kalinowski J."/>
            <person name="Ruckert C."/>
        </authorList>
    </citation>
    <scope>NUCLEOTIDE SEQUENCE</scope>
    <source>
        <strain evidence="2">CGMCC 4.5737</strain>
    </source>
</reference>
<proteinExistence type="predicted"/>
<dbReference type="InterPro" id="IPR013974">
    <property type="entry name" value="SAF"/>
</dbReference>
<evidence type="ECO:0000259" key="1">
    <source>
        <dbReference type="SMART" id="SM00858"/>
    </source>
</evidence>
<dbReference type="CDD" id="cd11614">
    <property type="entry name" value="SAF_CpaB_FlgA_like"/>
    <property type="match status" value="1"/>
</dbReference>
<dbReference type="AlphaFoldDB" id="A0A8J3FXN7"/>
<protein>
    <recommendedName>
        <fullName evidence="1">SAF domain-containing protein</fullName>
    </recommendedName>
</protein>
<comment type="caution">
    <text evidence="2">The sequence shown here is derived from an EMBL/GenBank/DDBJ whole genome shotgun (WGS) entry which is preliminary data.</text>
</comment>
<accession>A0A8J3FXN7</accession>
<sequence length="186" mass="18167">MVCAAGSVITVLQVGDREPMLTLARPVTVGHVLTPQDLRQVPLSADTGTDVVPARQASSVLGQPVAYSLPAGTLLSRSVLGRPQVPPPGQGVVAMAVKAGQAPPDIAPGTTVSVIVTPGSGASSSAGSAPSASSGPWQAAVVGVAPQTNDQSSVVSLQMPTDSARQVAAIPSGQLSLVAVPAGGGA</sequence>
<evidence type="ECO:0000313" key="3">
    <source>
        <dbReference type="Proteomes" id="UP000637578"/>
    </source>
</evidence>
<dbReference type="EMBL" id="BMMK01000051">
    <property type="protein sequence ID" value="GGM81197.1"/>
    <property type="molecule type" value="Genomic_DNA"/>
</dbReference>
<feature type="domain" description="SAF" evidence="1">
    <location>
        <begin position="18"/>
        <end position="81"/>
    </location>
</feature>
<organism evidence="2 3">
    <name type="scientific">Longimycelium tulufanense</name>
    <dbReference type="NCBI Taxonomy" id="907463"/>
    <lineage>
        <taxon>Bacteria</taxon>
        <taxon>Bacillati</taxon>
        <taxon>Actinomycetota</taxon>
        <taxon>Actinomycetes</taxon>
        <taxon>Pseudonocardiales</taxon>
        <taxon>Pseudonocardiaceae</taxon>
        <taxon>Longimycelium</taxon>
    </lineage>
</organism>
<dbReference type="SMART" id="SM00858">
    <property type="entry name" value="SAF"/>
    <property type="match status" value="1"/>
</dbReference>
<name>A0A8J3FXN7_9PSEU</name>
<reference evidence="2" key="2">
    <citation type="submission" date="2020-09" db="EMBL/GenBank/DDBJ databases">
        <authorList>
            <person name="Sun Q."/>
            <person name="Zhou Y."/>
        </authorList>
    </citation>
    <scope>NUCLEOTIDE SEQUENCE</scope>
    <source>
        <strain evidence="2">CGMCC 4.5737</strain>
    </source>
</reference>
<keyword evidence="3" id="KW-1185">Reference proteome</keyword>